<sequence>MKFCDVKLKTKLVLIGMTLTFIPLLVIMVTVYNQSRRVVQMGEKESLKLAYADLNHVVDNLYTLAESHQEVTQKNINSALNVARDIVNKAGGVSFADELHEWKVINQYTKASKQVSLPKMQVGNKWLGQISSPDQASPLVDDVQALVDVTCTVFQRMNPEGDMLRVATNVIKNNGQRAIGTFIPVTNPNGTPNPVVSAVLQGKTYRGRAFVVNAWYITAYEPIYDTDHSIVGILYVGIPQENVKSLRNAIMDVSIGKSGYVTVLDSMGKYVLSEKGKQDGANVLNHEDAAGEGYIKERINASQNLSPREIGRQKFSLKNQRSDKITTREARFVYFKPWDWIITAEADEGEFTEVAEKLSALGNKSIFTILAVGLIALVITGVVWIYVAGSIVKFVKNTVLSFKEIAQGDLTKRLEKKSGNEFGELAQGVNAFLENLQELIGKIAESSSQMDKSSETLSEVASIVATGSGGAAHRAENVAASAEEMSANLNNVAAAIKESSTNASMVAAAAEELTSTIGEIAQNVENARSISDQAVHKTSETSNQMSRLGNAAQGIGKVVETITEISEQVNLLALNATIEAARAGEAGKGFAVVANEIKELAKQTSDSTLEIKDKIESIQDSTDGAVKGIGEISLVIENINEIFSTIATSVGEQSSATREIANTITQVSQGIREVNENVNQSSTVSTGISNDIGFVSQSIGEMASSSDQMKDSVNDMHRLAGGLKDVVSRFKI</sequence>
<dbReference type="InterPro" id="IPR004090">
    <property type="entry name" value="Chemotax_Me-accpt_rcpt"/>
</dbReference>
<dbReference type="SUPFAM" id="SSF58104">
    <property type="entry name" value="Methyl-accepting chemotaxis protein (MCP) signaling domain"/>
    <property type="match status" value="1"/>
</dbReference>
<feature type="transmembrane region" description="Helical" evidence="4">
    <location>
        <begin position="366"/>
        <end position="387"/>
    </location>
</feature>
<dbReference type="InterPro" id="IPR029151">
    <property type="entry name" value="Sensor-like_sf"/>
</dbReference>
<evidence type="ECO:0000256" key="2">
    <source>
        <dbReference type="ARBA" id="ARBA00029447"/>
    </source>
</evidence>
<reference evidence="7 8" key="1">
    <citation type="submission" date="2019-11" db="EMBL/GenBank/DDBJ databases">
        <title>Comparative genomics of hydrocarbon-degrading Desulfosarcina strains.</title>
        <authorList>
            <person name="Watanabe M."/>
            <person name="Kojima H."/>
            <person name="Fukui M."/>
        </authorList>
    </citation>
    <scope>NUCLEOTIDE SEQUENCE [LARGE SCALE GENOMIC DNA]</scope>
    <source>
        <strain evidence="7 8">28bB2T</strain>
    </source>
</reference>
<dbReference type="GO" id="GO:0006935">
    <property type="term" value="P:chemotaxis"/>
    <property type="evidence" value="ECO:0007669"/>
    <property type="project" value="InterPro"/>
</dbReference>
<dbReference type="Pfam" id="PF00672">
    <property type="entry name" value="HAMP"/>
    <property type="match status" value="1"/>
</dbReference>
<dbReference type="Gene3D" id="1.10.287.950">
    <property type="entry name" value="Methyl-accepting chemotaxis protein"/>
    <property type="match status" value="1"/>
</dbReference>
<keyword evidence="4" id="KW-0812">Transmembrane</keyword>
<keyword evidence="4" id="KW-1133">Transmembrane helix</keyword>
<gene>
    <name evidence="7" type="ORF">DSCO28_35440</name>
</gene>
<evidence type="ECO:0000259" key="5">
    <source>
        <dbReference type="PROSITE" id="PS50111"/>
    </source>
</evidence>
<dbReference type="CDD" id="cd06225">
    <property type="entry name" value="HAMP"/>
    <property type="match status" value="1"/>
</dbReference>
<feature type="domain" description="HAMP" evidence="6">
    <location>
        <begin position="389"/>
        <end position="441"/>
    </location>
</feature>
<evidence type="ECO:0000256" key="4">
    <source>
        <dbReference type="SAM" id="Phobius"/>
    </source>
</evidence>
<dbReference type="Gene3D" id="3.30.450.20">
    <property type="entry name" value="PAS domain"/>
    <property type="match status" value="1"/>
</dbReference>
<dbReference type="PRINTS" id="PR00260">
    <property type="entry name" value="CHEMTRNSDUCR"/>
</dbReference>
<name>A0A5K7ZRZ1_9BACT</name>
<dbReference type="Pfam" id="PF00015">
    <property type="entry name" value="MCPsignal"/>
    <property type="match status" value="1"/>
</dbReference>
<evidence type="ECO:0000313" key="8">
    <source>
        <dbReference type="Proteomes" id="UP000425960"/>
    </source>
</evidence>
<dbReference type="SUPFAM" id="SSF103190">
    <property type="entry name" value="Sensory domain-like"/>
    <property type="match status" value="1"/>
</dbReference>
<dbReference type="CDD" id="cd11386">
    <property type="entry name" value="MCP_signal"/>
    <property type="match status" value="1"/>
</dbReference>
<dbReference type="Pfam" id="PF17201">
    <property type="entry name" value="Cache_3-Cache_2"/>
    <property type="match status" value="1"/>
</dbReference>
<dbReference type="SMART" id="SM00283">
    <property type="entry name" value="MA"/>
    <property type="match status" value="1"/>
</dbReference>
<dbReference type="AlphaFoldDB" id="A0A5K7ZRZ1"/>
<dbReference type="PROSITE" id="PS50885">
    <property type="entry name" value="HAMP"/>
    <property type="match status" value="1"/>
</dbReference>
<dbReference type="KEGG" id="dov:DSCO28_35440"/>
<keyword evidence="1 3" id="KW-0807">Transducer</keyword>
<dbReference type="InterPro" id="IPR004089">
    <property type="entry name" value="MCPsignal_dom"/>
</dbReference>
<evidence type="ECO:0000256" key="1">
    <source>
        <dbReference type="ARBA" id="ARBA00023224"/>
    </source>
</evidence>
<dbReference type="InterPro" id="IPR033462">
    <property type="entry name" value="Cache_3-Cache_2"/>
</dbReference>
<dbReference type="PANTHER" id="PTHR32089:SF112">
    <property type="entry name" value="LYSOZYME-LIKE PROTEIN-RELATED"/>
    <property type="match status" value="1"/>
</dbReference>
<dbReference type="EMBL" id="AP021876">
    <property type="protein sequence ID" value="BBO82978.1"/>
    <property type="molecule type" value="Genomic_DNA"/>
</dbReference>
<keyword evidence="4" id="KW-0472">Membrane</keyword>
<evidence type="ECO:0000259" key="6">
    <source>
        <dbReference type="PROSITE" id="PS50885"/>
    </source>
</evidence>
<dbReference type="SMART" id="SM00304">
    <property type="entry name" value="HAMP"/>
    <property type="match status" value="1"/>
</dbReference>
<dbReference type="PANTHER" id="PTHR32089">
    <property type="entry name" value="METHYL-ACCEPTING CHEMOTAXIS PROTEIN MCPB"/>
    <property type="match status" value="1"/>
</dbReference>
<organism evidence="7 8">
    <name type="scientific">Desulfosarcina ovata subsp. sediminis</name>
    <dbReference type="NCBI Taxonomy" id="885957"/>
    <lineage>
        <taxon>Bacteria</taxon>
        <taxon>Pseudomonadati</taxon>
        <taxon>Thermodesulfobacteriota</taxon>
        <taxon>Desulfobacteria</taxon>
        <taxon>Desulfobacterales</taxon>
        <taxon>Desulfosarcinaceae</taxon>
        <taxon>Desulfosarcina</taxon>
    </lineage>
</organism>
<proteinExistence type="inferred from homology"/>
<dbReference type="PROSITE" id="PS50111">
    <property type="entry name" value="CHEMOTAXIS_TRANSDUC_2"/>
    <property type="match status" value="1"/>
</dbReference>
<dbReference type="Proteomes" id="UP000425960">
    <property type="component" value="Chromosome"/>
</dbReference>
<evidence type="ECO:0000313" key="7">
    <source>
        <dbReference type="EMBL" id="BBO82978.1"/>
    </source>
</evidence>
<dbReference type="InterPro" id="IPR003660">
    <property type="entry name" value="HAMP_dom"/>
</dbReference>
<comment type="similarity">
    <text evidence="2">Belongs to the methyl-accepting chemotaxis (MCP) protein family.</text>
</comment>
<feature type="transmembrane region" description="Helical" evidence="4">
    <location>
        <begin position="12"/>
        <end position="32"/>
    </location>
</feature>
<feature type="domain" description="Methyl-accepting transducer" evidence="5">
    <location>
        <begin position="453"/>
        <end position="689"/>
    </location>
</feature>
<dbReference type="GO" id="GO:0016020">
    <property type="term" value="C:membrane"/>
    <property type="evidence" value="ECO:0007669"/>
    <property type="project" value="InterPro"/>
</dbReference>
<evidence type="ECO:0000256" key="3">
    <source>
        <dbReference type="PROSITE-ProRule" id="PRU00284"/>
    </source>
</evidence>
<dbReference type="GO" id="GO:0007165">
    <property type="term" value="P:signal transduction"/>
    <property type="evidence" value="ECO:0007669"/>
    <property type="project" value="UniProtKB-KW"/>
</dbReference>
<dbReference type="GO" id="GO:0004888">
    <property type="term" value="F:transmembrane signaling receptor activity"/>
    <property type="evidence" value="ECO:0007669"/>
    <property type="project" value="InterPro"/>
</dbReference>
<protein>
    <submittedName>
        <fullName evidence="7">Methyl-accepting chemotaxis protein</fullName>
    </submittedName>
</protein>
<accession>A0A5K7ZRZ1</accession>
<dbReference type="RefSeq" id="WP_155323295.1">
    <property type="nucleotide sequence ID" value="NZ_AP021876.1"/>
</dbReference>